<proteinExistence type="predicted"/>
<dbReference type="Gene3D" id="1.25.40.20">
    <property type="entry name" value="Ankyrin repeat-containing domain"/>
    <property type="match status" value="1"/>
</dbReference>
<dbReference type="Proteomes" id="UP000223913">
    <property type="component" value="Unassembled WGS sequence"/>
</dbReference>
<dbReference type="AlphaFoldDB" id="A0A2D0N4U7"/>
<keyword evidence="4" id="KW-1185">Reference proteome</keyword>
<name>A0A2D0N4U7_FLAN2</name>
<sequence>MYVRNKHLSSVYTTGFLSPIQHDLISNQAMQKFQFKGTWEFDMKITHLAISSDLLTSSDSIKIEFEDDLSDEQEPLNSQIMAYEYLEQKLADILETIEEHINKREISVPLTPILDKISILLSSKDGFSYYLVGSNDSFQFLVYQKEVIYMERMGNKLGSIQNALKKDGATLIGNHDFVPRKYSPGPKYNTLKPAHQKANEAFEVNLIRWKHNDRFKQLVEQKEIDINGSYKNLSFLSNACFVSNNEIVSFLLEQGAATDGALHWCSYWNNNKKAIALLIEKGVNINFQNDFGWTVLHRQAHELAGLYQQKNRALNAKWETQSTDEKIKDRKATIQFLIKNGADPYIKDKMGRNAVQVGTHLTGVFAAEIEAFWSGNAEVR</sequence>
<evidence type="ECO:0000313" key="4">
    <source>
        <dbReference type="Proteomes" id="UP000223913"/>
    </source>
</evidence>
<dbReference type="InterPro" id="IPR002110">
    <property type="entry name" value="Ankyrin_rpt"/>
</dbReference>
<dbReference type="Pfam" id="PF12796">
    <property type="entry name" value="Ank_2"/>
    <property type="match status" value="1"/>
</dbReference>
<dbReference type="PANTHER" id="PTHR24180:SF45">
    <property type="entry name" value="POLY [ADP-RIBOSE] POLYMERASE TANKYRASE"/>
    <property type="match status" value="1"/>
</dbReference>
<protein>
    <submittedName>
        <fullName evidence="3">Uncharacterized protein</fullName>
    </submittedName>
</protein>
<dbReference type="EMBL" id="PDUD01000031">
    <property type="protein sequence ID" value="PHN03524.1"/>
    <property type="molecule type" value="Genomic_DNA"/>
</dbReference>
<evidence type="ECO:0000313" key="3">
    <source>
        <dbReference type="EMBL" id="PHN03524.1"/>
    </source>
</evidence>
<reference evidence="3 4" key="1">
    <citation type="submission" date="2017-10" db="EMBL/GenBank/DDBJ databases">
        <title>The draft genome sequence of Lewinella nigricans NBRC 102662.</title>
        <authorList>
            <person name="Wang K."/>
        </authorList>
    </citation>
    <scope>NUCLEOTIDE SEQUENCE [LARGE SCALE GENOMIC DNA]</scope>
    <source>
        <strain evidence="3 4">NBRC 102662</strain>
    </source>
</reference>
<evidence type="ECO:0000256" key="2">
    <source>
        <dbReference type="ARBA" id="ARBA00023043"/>
    </source>
</evidence>
<dbReference type="PANTHER" id="PTHR24180">
    <property type="entry name" value="CYCLIN-DEPENDENT KINASE INHIBITOR 2C-RELATED"/>
    <property type="match status" value="1"/>
</dbReference>
<gene>
    <name evidence="3" type="ORF">CRP01_26350</name>
</gene>
<dbReference type="SUPFAM" id="SSF48403">
    <property type="entry name" value="Ankyrin repeat"/>
    <property type="match status" value="1"/>
</dbReference>
<accession>A0A2D0N4U7</accession>
<evidence type="ECO:0000256" key="1">
    <source>
        <dbReference type="ARBA" id="ARBA00022737"/>
    </source>
</evidence>
<comment type="caution">
    <text evidence="3">The sequence shown here is derived from an EMBL/GenBank/DDBJ whole genome shotgun (WGS) entry which is preliminary data.</text>
</comment>
<organism evidence="3 4">
    <name type="scientific">Flavilitoribacter nigricans (strain ATCC 23147 / DSM 23189 / NBRC 102662 / NCIMB 1420 / SS-2)</name>
    <name type="common">Lewinella nigricans</name>
    <dbReference type="NCBI Taxonomy" id="1122177"/>
    <lineage>
        <taxon>Bacteria</taxon>
        <taxon>Pseudomonadati</taxon>
        <taxon>Bacteroidota</taxon>
        <taxon>Saprospiria</taxon>
        <taxon>Saprospirales</taxon>
        <taxon>Lewinellaceae</taxon>
        <taxon>Flavilitoribacter</taxon>
    </lineage>
</organism>
<keyword evidence="2" id="KW-0040">ANK repeat</keyword>
<dbReference type="InterPro" id="IPR036770">
    <property type="entry name" value="Ankyrin_rpt-contain_sf"/>
</dbReference>
<dbReference type="InterPro" id="IPR051637">
    <property type="entry name" value="Ank_repeat_dom-contain_49"/>
</dbReference>
<keyword evidence="1" id="KW-0677">Repeat</keyword>